<dbReference type="NCBIfam" id="NF006189">
    <property type="entry name" value="PRK08324.1-3"/>
    <property type="match status" value="1"/>
</dbReference>
<dbReference type="EMBL" id="CP097218">
    <property type="protein sequence ID" value="UQN28350.1"/>
    <property type="molecule type" value="Genomic_DNA"/>
</dbReference>
<evidence type="ECO:0000256" key="1">
    <source>
        <dbReference type="ARBA" id="ARBA00006484"/>
    </source>
</evidence>
<dbReference type="InterPro" id="IPR002347">
    <property type="entry name" value="SDR_fam"/>
</dbReference>
<reference evidence="5" key="1">
    <citation type="submission" date="2022-05" db="EMBL/GenBank/DDBJ databases">
        <title>Genomic analysis of Brachybacterium sp. CBA3104.</title>
        <authorList>
            <person name="Roh S.W."/>
            <person name="Kim Y.B."/>
            <person name="Kim Y."/>
        </authorList>
    </citation>
    <scope>NUCLEOTIDE SEQUENCE</scope>
    <source>
        <strain evidence="5">CBA3104</strain>
    </source>
</reference>
<protein>
    <submittedName>
        <fullName evidence="5">Bifunctional aldolase/short-chain dehydrogenase</fullName>
    </submittedName>
</protein>
<dbReference type="InterPro" id="IPR036409">
    <property type="entry name" value="Aldolase_II/adducin_N_sf"/>
</dbReference>
<dbReference type="Proteomes" id="UP001055868">
    <property type="component" value="Chromosome"/>
</dbReference>
<dbReference type="PANTHER" id="PTHR43669:SF8">
    <property type="entry name" value="SHORT-CHAIN TYPE DEHYDROGENASE_REDUCTASE-RELATED"/>
    <property type="match status" value="1"/>
</dbReference>
<dbReference type="Gene3D" id="3.40.225.10">
    <property type="entry name" value="Class II aldolase/adducin N-terminal domain"/>
    <property type="match status" value="1"/>
</dbReference>
<dbReference type="InterPro" id="IPR001303">
    <property type="entry name" value="Aldolase_II/adducin_N"/>
</dbReference>
<dbReference type="PANTHER" id="PTHR43669">
    <property type="entry name" value="5-KETO-D-GLUCONATE 5-REDUCTASE"/>
    <property type="match status" value="1"/>
</dbReference>
<feature type="region of interest" description="Disordered" evidence="3">
    <location>
        <begin position="13"/>
        <end position="40"/>
    </location>
</feature>
<gene>
    <name evidence="5" type="ORF">M4486_11910</name>
</gene>
<proteinExistence type="inferred from homology"/>
<dbReference type="RefSeq" id="WP_249477397.1">
    <property type="nucleotide sequence ID" value="NZ_CP097218.1"/>
</dbReference>
<organism evidence="5 6">
    <name type="scientific">Brachybacterium kimchii</name>
    <dbReference type="NCBI Taxonomy" id="2942909"/>
    <lineage>
        <taxon>Bacteria</taxon>
        <taxon>Bacillati</taxon>
        <taxon>Actinomycetota</taxon>
        <taxon>Actinomycetes</taxon>
        <taxon>Micrococcales</taxon>
        <taxon>Dermabacteraceae</taxon>
        <taxon>Brachybacterium</taxon>
    </lineage>
</organism>
<dbReference type="Pfam" id="PF00106">
    <property type="entry name" value="adh_short"/>
    <property type="match status" value="1"/>
</dbReference>
<dbReference type="PRINTS" id="PR00080">
    <property type="entry name" value="SDRFAMILY"/>
</dbReference>
<dbReference type="InterPro" id="IPR013454">
    <property type="entry name" value="Bifunc_RhaD/ADH"/>
</dbReference>
<sequence>MTTARETIDALLERSHQLGADPRTTNFAGGNTSAKGTDTDPVTGQDVDLLWVKGSGGDLGTLQEKGLAVLRLDRVRALRDVYPGVEREDEMVAAFDHCLFGKGGAAPSIDTAMHALVDAAHVDHLHPDAGIAIATAADGERLTREIFGDAVVWVPWRRPGFQLGLDIAAIKEANPQAIGCILGGHGITAWGESSQEAQQNSERIIREAQAYLDERGTADPFGAHDAAREALPEDERRAKASALFPVIRGLASTDAPMIGHWTDTEDVHELLAGEKLAALAELGTSCPDHFLRTKVKPLVLDLPSDASTEEQVARLHELHEAYRGDYAAYYARHASQDSPAMRGADPAIVLVPGVGMFSFGADAQTARVAGEFYVNAIRVMRGAESVSTYAPIDEAEKFRIEYWALEEAKLQRRPKPKPLATRVALVTGAGSGIGKATAERLVAEGACVVIADLNLENAQAVAEELGGPDRAVALRADVSDEASVVQMVADAVLPFGGIDLIVNNAGLSLSKPLLETTAKDWDLQHDVMARGSFLVSREAARVMIEQAMGGDIIYISSKNSVFAGPNNIAYSATKADQAHQVRLLAAELGGHQIRVNGINPDGVVRGSGIFAGGWGASRAKVYGVKEEELGEFYAQRTLLKREVLPANVANAVFALTAGDLSHTTGLHIPVDAGVAAAFLR</sequence>
<dbReference type="NCBIfam" id="TIGR02632">
    <property type="entry name" value="RhaD_aldol-ADH"/>
    <property type="match status" value="1"/>
</dbReference>
<dbReference type="SUPFAM" id="SSF51735">
    <property type="entry name" value="NAD(P)-binding Rossmann-fold domains"/>
    <property type="match status" value="1"/>
</dbReference>
<dbReference type="SMART" id="SM01007">
    <property type="entry name" value="Aldolase_II"/>
    <property type="match status" value="1"/>
</dbReference>
<feature type="compositionally biased region" description="Polar residues" evidence="3">
    <location>
        <begin position="23"/>
        <end position="40"/>
    </location>
</feature>
<keyword evidence="2" id="KW-0560">Oxidoreductase</keyword>
<dbReference type="Pfam" id="PF00596">
    <property type="entry name" value="Aldolase_II"/>
    <property type="match status" value="1"/>
</dbReference>
<evidence type="ECO:0000313" key="5">
    <source>
        <dbReference type="EMBL" id="UQN28350.1"/>
    </source>
</evidence>
<dbReference type="PRINTS" id="PR00081">
    <property type="entry name" value="GDHRDH"/>
</dbReference>
<evidence type="ECO:0000256" key="2">
    <source>
        <dbReference type="ARBA" id="ARBA00023002"/>
    </source>
</evidence>
<evidence type="ECO:0000259" key="4">
    <source>
        <dbReference type="SMART" id="SM01007"/>
    </source>
</evidence>
<dbReference type="Gene3D" id="3.40.50.720">
    <property type="entry name" value="NAD(P)-binding Rossmann-like Domain"/>
    <property type="match status" value="1"/>
</dbReference>
<accession>A0ABY4N1C7</accession>
<keyword evidence="6" id="KW-1185">Reference proteome</keyword>
<dbReference type="NCBIfam" id="NF006188">
    <property type="entry name" value="PRK08324.1-1"/>
    <property type="match status" value="1"/>
</dbReference>
<evidence type="ECO:0000256" key="3">
    <source>
        <dbReference type="SAM" id="MobiDB-lite"/>
    </source>
</evidence>
<comment type="similarity">
    <text evidence="1">Belongs to the short-chain dehydrogenases/reductases (SDR) family.</text>
</comment>
<dbReference type="InterPro" id="IPR036291">
    <property type="entry name" value="NAD(P)-bd_dom_sf"/>
</dbReference>
<evidence type="ECO:0000313" key="6">
    <source>
        <dbReference type="Proteomes" id="UP001055868"/>
    </source>
</evidence>
<dbReference type="SUPFAM" id="SSF53639">
    <property type="entry name" value="AraD/HMP-PK domain-like"/>
    <property type="match status" value="1"/>
</dbReference>
<name>A0ABY4N1C7_9MICO</name>
<feature type="domain" description="Class II aldolase/adducin N-terminal" evidence="4">
    <location>
        <begin position="10"/>
        <end position="212"/>
    </location>
</feature>